<evidence type="ECO:0000256" key="8">
    <source>
        <dbReference type="RuleBase" id="RU362114"/>
    </source>
</evidence>
<evidence type="ECO:0000256" key="6">
    <source>
        <dbReference type="ARBA" id="ARBA00023242"/>
    </source>
</evidence>
<dbReference type="GO" id="GO:0006302">
    <property type="term" value="P:double-strand break repair"/>
    <property type="evidence" value="ECO:0007669"/>
    <property type="project" value="TreeGrafter"/>
</dbReference>
<dbReference type="WBParaSite" id="TTAC_0000864501-mRNA-1">
    <property type="protein sequence ID" value="TTAC_0000864501-mRNA-1"/>
    <property type="gene ID" value="TTAC_0000864501"/>
</dbReference>
<dbReference type="Gene3D" id="1.20.142.10">
    <property type="entry name" value="Poly(ADP-ribose) polymerase, regulatory domain"/>
    <property type="match status" value="1"/>
</dbReference>
<evidence type="ECO:0000256" key="7">
    <source>
        <dbReference type="ARBA" id="ARBA00033987"/>
    </source>
</evidence>
<dbReference type="InterPro" id="IPR004102">
    <property type="entry name" value="Poly(ADP-ribose)pol_reg_dom"/>
</dbReference>
<dbReference type="CDD" id="cd01437">
    <property type="entry name" value="parp_like"/>
    <property type="match status" value="1"/>
</dbReference>
<name>A0A0R3X5B6_HYDTA</name>
<feature type="domain" description="PARP catalytic" evidence="9">
    <location>
        <begin position="43"/>
        <end position="265"/>
    </location>
</feature>
<gene>
    <name evidence="11" type="ORF">TTAC_LOCUS8630</name>
</gene>
<evidence type="ECO:0000313" key="13">
    <source>
        <dbReference type="WBParaSite" id="TTAC_0000864501-mRNA-1"/>
    </source>
</evidence>
<dbReference type="GO" id="GO:0016779">
    <property type="term" value="F:nucleotidyltransferase activity"/>
    <property type="evidence" value="ECO:0007669"/>
    <property type="project" value="UniProtKB-KW"/>
</dbReference>
<evidence type="ECO:0000259" key="10">
    <source>
        <dbReference type="PROSITE" id="PS51060"/>
    </source>
</evidence>
<reference evidence="13" key="1">
    <citation type="submission" date="2017-02" db="UniProtKB">
        <authorList>
            <consortium name="WormBaseParasite"/>
        </authorList>
    </citation>
    <scope>IDENTIFICATION</scope>
</reference>
<dbReference type="GO" id="GO:0005730">
    <property type="term" value="C:nucleolus"/>
    <property type="evidence" value="ECO:0007669"/>
    <property type="project" value="TreeGrafter"/>
</dbReference>
<dbReference type="EMBL" id="UYWX01020548">
    <property type="protein sequence ID" value="VDM33242.1"/>
    <property type="molecule type" value="Genomic_DNA"/>
</dbReference>
<keyword evidence="2 8" id="KW-0328">Glycosyltransferase</keyword>
<dbReference type="Pfam" id="PF00644">
    <property type="entry name" value="PARP"/>
    <property type="match status" value="1"/>
</dbReference>
<evidence type="ECO:0000256" key="3">
    <source>
        <dbReference type="ARBA" id="ARBA00022679"/>
    </source>
</evidence>
<dbReference type="InterPro" id="IPR012317">
    <property type="entry name" value="Poly(ADP-ribose)pol_cat_dom"/>
</dbReference>
<dbReference type="AlphaFoldDB" id="A0A0R3X5B6"/>
<evidence type="ECO:0000256" key="5">
    <source>
        <dbReference type="ARBA" id="ARBA00023027"/>
    </source>
</evidence>
<keyword evidence="3 8" id="KW-0808">Transferase</keyword>
<keyword evidence="12" id="KW-1185">Reference proteome</keyword>
<evidence type="ECO:0000259" key="9">
    <source>
        <dbReference type="PROSITE" id="PS51059"/>
    </source>
</evidence>
<evidence type="ECO:0000256" key="4">
    <source>
        <dbReference type="ARBA" id="ARBA00022695"/>
    </source>
</evidence>
<dbReference type="OrthoDB" id="429950at2759"/>
<dbReference type="EC" id="2.4.2.-" evidence="8"/>
<comment type="catalytic activity">
    <reaction evidence="7">
        <text>NAD(+) + (ADP-D-ribosyl)n-acceptor = nicotinamide + (ADP-D-ribosyl)n+1-acceptor + H(+).</text>
        <dbReference type="EC" id="2.4.2.30"/>
    </reaction>
</comment>
<sequence>MRVPPLISTPEALRTELDLLKALEDIEAAFSIIKKETKTSNVHPADRNYVNLNCKIRPVAVGDKMDKIIRNYVQLTHDPKYSYDKFEISQIFELEKSGEVESFCDYGTRRLLFHGSRLTNWMGILGRGLKIAPPEAPCTGYSFGKGVYFADCISVSSAFAHPFGHNTAGFVALCEVSLGEMNPLMHIDFNANRLPDGKHSVLAVGRSMPDPSTWITLDDGVVVPCGKLIMSGVEKPPVPYNEFVVFDVRQIRLRYLMQLEFKRTY</sequence>
<keyword evidence="5 8" id="KW-0520">NAD</keyword>
<dbReference type="GO" id="GO:1990404">
    <property type="term" value="F:NAD+-protein mono-ADP-ribosyltransferase activity"/>
    <property type="evidence" value="ECO:0007669"/>
    <property type="project" value="TreeGrafter"/>
</dbReference>
<comment type="subcellular location">
    <subcellularLocation>
        <location evidence="1">Nucleus</location>
    </subcellularLocation>
</comment>
<dbReference type="SUPFAM" id="SSF47587">
    <property type="entry name" value="Domain of poly(ADP-ribose) polymerase"/>
    <property type="match status" value="1"/>
</dbReference>
<evidence type="ECO:0000256" key="2">
    <source>
        <dbReference type="ARBA" id="ARBA00022676"/>
    </source>
</evidence>
<keyword evidence="4" id="KW-0548">Nucleotidyltransferase</keyword>
<dbReference type="Pfam" id="PF02877">
    <property type="entry name" value="PARP_reg"/>
    <property type="match status" value="1"/>
</dbReference>
<dbReference type="Gene3D" id="3.90.228.10">
    <property type="match status" value="1"/>
</dbReference>
<organism evidence="13">
    <name type="scientific">Hydatigena taeniaeformis</name>
    <name type="common">Feline tapeworm</name>
    <name type="synonym">Taenia taeniaeformis</name>
    <dbReference type="NCBI Taxonomy" id="6205"/>
    <lineage>
        <taxon>Eukaryota</taxon>
        <taxon>Metazoa</taxon>
        <taxon>Spiralia</taxon>
        <taxon>Lophotrochozoa</taxon>
        <taxon>Platyhelminthes</taxon>
        <taxon>Cestoda</taxon>
        <taxon>Eucestoda</taxon>
        <taxon>Cyclophyllidea</taxon>
        <taxon>Taeniidae</taxon>
        <taxon>Hydatigera</taxon>
    </lineage>
</organism>
<dbReference type="PROSITE" id="PS51060">
    <property type="entry name" value="PARP_ALPHA_HD"/>
    <property type="match status" value="1"/>
</dbReference>
<dbReference type="PANTHER" id="PTHR10459:SF60">
    <property type="entry name" value="POLY [ADP-RIBOSE] POLYMERASE 2"/>
    <property type="match status" value="1"/>
</dbReference>
<dbReference type="Proteomes" id="UP000274429">
    <property type="component" value="Unassembled WGS sequence"/>
</dbReference>
<evidence type="ECO:0000256" key="1">
    <source>
        <dbReference type="ARBA" id="ARBA00004123"/>
    </source>
</evidence>
<proteinExistence type="predicted"/>
<dbReference type="SUPFAM" id="SSF56399">
    <property type="entry name" value="ADP-ribosylation"/>
    <property type="match status" value="1"/>
</dbReference>
<reference evidence="11 12" key="2">
    <citation type="submission" date="2018-11" db="EMBL/GenBank/DDBJ databases">
        <authorList>
            <consortium name="Pathogen Informatics"/>
        </authorList>
    </citation>
    <scope>NUCLEOTIDE SEQUENCE [LARGE SCALE GENOMIC DNA]</scope>
</reference>
<dbReference type="PROSITE" id="PS51059">
    <property type="entry name" value="PARP_CATALYTIC"/>
    <property type="match status" value="1"/>
</dbReference>
<keyword evidence="6" id="KW-0539">Nucleus</keyword>
<dbReference type="GO" id="GO:0070212">
    <property type="term" value="P:protein poly-ADP-ribosylation"/>
    <property type="evidence" value="ECO:0007669"/>
    <property type="project" value="TreeGrafter"/>
</dbReference>
<evidence type="ECO:0000313" key="12">
    <source>
        <dbReference type="Proteomes" id="UP000274429"/>
    </source>
</evidence>
<dbReference type="STRING" id="6205.A0A0R3X5B6"/>
<feature type="domain" description="PARP alpha-helical" evidence="10">
    <location>
        <begin position="1"/>
        <end position="34"/>
    </location>
</feature>
<dbReference type="InterPro" id="IPR050800">
    <property type="entry name" value="ARTD/PARP"/>
</dbReference>
<evidence type="ECO:0000313" key="11">
    <source>
        <dbReference type="EMBL" id="VDM33242.1"/>
    </source>
</evidence>
<protein>
    <recommendedName>
        <fullName evidence="8">Poly [ADP-ribose] polymerase</fullName>
        <shortName evidence="8">PARP</shortName>
        <ecNumber evidence="8">2.4.2.-</ecNumber>
    </recommendedName>
</protein>
<accession>A0A0R3X5B6</accession>
<dbReference type="PANTHER" id="PTHR10459">
    <property type="entry name" value="DNA LIGASE"/>
    <property type="match status" value="1"/>
</dbReference>
<dbReference type="InterPro" id="IPR036616">
    <property type="entry name" value="Poly(ADP-ribose)pol_reg_dom_sf"/>
</dbReference>
<dbReference type="GO" id="GO:0003950">
    <property type="term" value="F:NAD+ poly-ADP-ribosyltransferase activity"/>
    <property type="evidence" value="ECO:0007669"/>
    <property type="project" value="UniProtKB-UniRule"/>
</dbReference>